<dbReference type="GO" id="GO:0006898">
    <property type="term" value="P:receptor-mediated endocytosis"/>
    <property type="evidence" value="ECO:0007669"/>
    <property type="project" value="TreeGrafter"/>
</dbReference>
<dbReference type="SMART" id="SM00181">
    <property type="entry name" value="EGF"/>
    <property type="match status" value="3"/>
</dbReference>
<evidence type="ECO:0000256" key="7">
    <source>
        <dbReference type="ARBA" id="ARBA00022583"/>
    </source>
</evidence>
<keyword evidence="14" id="KW-0675">Receptor</keyword>
<evidence type="ECO:0000256" key="9">
    <source>
        <dbReference type="ARBA" id="ARBA00022729"/>
    </source>
</evidence>
<evidence type="ECO:0000256" key="4">
    <source>
        <dbReference type="ARBA" id="ARBA00022475"/>
    </source>
</evidence>
<keyword evidence="6" id="KW-0245">EGF-like domain</keyword>
<feature type="disulfide bond" evidence="16">
    <location>
        <begin position="238"/>
        <end position="250"/>
    </location>
</feature>
<evidence type="ECO:0000256" key="8">
    <source>
        <dbReference type="ARBA" id="ARBA00022692"/>
    </source>
</evidence>
<feature type="domain" description="EGF-like" evidence="20">
    <location>
        <begin position="456"/>
        <end position="471"/>
    </location>
</feature>
<keyword evidence="15" id="KW-0325">Glycoprotein</keyword>
<sequence length="983" mass="106833">MFCRTMGLGFCSVALHLLLLFVLGHAFSCDEKTHFKCGSGQCVTANWRCDGQVDCSDGTDEKDCSPRSCKPRQFTCGGGECLPQRWVCDGDVDCPDRSDEAPAICSKKSCPPTDFACGGAVSIQCIPKAWLCDGEEDCRNGADEIDCAKPTCSPDEIMCSDGQCLARHFLCNGQTDCVDGSDEEGCPPTTCNPPKVACDSGQCIPASWRCDGEPDCLDGSDENPLLCPTKSTKAKAVCPSGEVLCTSGECIHEGWWCDGREDCHDGSDEHNCTAIVCGAAKITCGDGKCVPLALACDGISNCNDGADETGCSIEEPACDTTTNFMCANGVCLPSTAICNGKNDCGDWSDEPAGQCGEQQALNFEMLLTFCHCCSFFLPCSFCLHLAFLNCPAGVDECLNDNGGCSSLCVDEPIGYRCECRPGFELEDQYTCRDIDECQILGTCSQLCMNFKGGFKCQCHDGYKLDPKTGTCKAIGTRSFILFTTHHDIRRLVTSHNEYTLLVTGAHKVVALTTDVARSLIYWFDFDIKSILSSPMNTGSQGVKADQAKVFLSGNKVPGGLQAVEGLAWDWQHDLLFWTDSREKILAVAAPFNDGNSKTLVASGIKEPMDVAVDPQNGWVYWSDWGNPARIERIGMDGTARTAVVTTEIEWPNGIALDLEAGRIYWVDSKLQLVATVTTEGADRRTIIKSEALLQPFALSLFEDTLYWTDGEREAIYSMNKFTAMDRKVLVSGLNRPQDIVVVHPLLQKPGSRRCKKNKCSYLCLPSPRLGKDLESTYSCACPDHTFVAADGRTCTMATNIPSLWFLTSARPLLPTLLQSTGKLAPPPPAYIPTPTPTMTSTMKVETTLAPVRKVVPKPPHKPPRISFHPIPRTELPPPMIQPVTFADVNSLHLTSPAESALQGSVDNTSAVAAAVIVTLLLILACGAGFYIFRNWQLQEVKTMRFENPVYRKTTDDDDELEIDRSPTVGHTYPAMAVVNGEEH</sequence>
<feature type="repeat" description="LDL-receptor class B" evidence="17">
    <location>
        <begin position="617"/>
        <end position="660"/>
    </location>
</feature>
<dbReference type="CDD" id="cd00054">
    <property type="entry name" value="EGF_CA"/>
    <property type="match status" value="2"/>
</dbReference>
<evidence type="ECO:0000256" key="5">
    <source>
        <dbReference type="ARBA" id="ARBA00022525"/>
    </source>
</evidence>
<evidence type="ECO:0000256" key="14">
    <source>
        <dbReference type="ARBA" id="ARBA00023170"/>
    </source>
</evidence>
<feature type="disulfide bond" evidence="16">
    <location>
        <begin position="132"/>
        <end position="147"/>
    </location>
</feature>
<feature type="disulfide bond" evidence="16">
    <location>
        <begin position="198"/>
        <end position="216"/>
    </location>
</feature>
<keyword evidence="8 18" id="KW-0812">Transmembrane</keyword>
<dbReference type="GO" id="GO:0043235">
    <property type="term" value="C:receptor complex"/>
    <property type="evidence" value="ECO:0007669"/>
    <property type="project" value="TreeGrafter"/>
</dbReference>
<evidence type="ECO:0000256" key="13">
    <source>
        <dbReference type="ARBA" id="ARBA00023157"/>
    </source>
</evidence>
<dbReference type="Pfam" id="PF00057">
    <property type="entry name" value="Ldl_recept_a"/>
    <property type="match status" value="8"/>
</dbReference>
<feature type="signal peptide" evidence="19">
    <location>
        <begin position="1"/>
        <end position="26"/>
    </location>
</feature>
<dbReference type="InterPro" id="IPR009030">
    <property type="entry name" value="Growth_fac_rcpt_cys_sf"/>
</dbReference>
<keyword evidence="11 18" id="KW-1133">Transmembrane helix</keyword>
<dbReference type="GO" id="GO:0042562">
    <property type="term" value="F:hormone binding"/>
    <property type="evidence" value="ECO:0007669"/>
    <property type="project" value="TreeGrafter"/>
</dbReference>
<dbReference type="CDD" id="cd00112">
    <property type="entry name" value="LDLa"/>
    <property type="match status" value="8"/>
</dbReference>
<dbReference type="Pfam" id="PF00058">
    <property type="entry name" value="Ldl_recept_b"/>
    <property type="match status" value="3"/>
</dbReference>
<feature type="disulfide bond" evidence="16">
    <location>
        <begin position="69"/>
        <end position="81"/>
    </location>
</feature>
<feature type="disulfide bond" evidence="16">
    <location>
        <begin position="152"/>
        <end position="164"/>
    </location>
</feature>
<dbReference type="InterPro" id="IPR000033">
    <property type="entry name" value="LDLR_classB_rpt"/>
</dbReference>
<evidence type="ECO:0000256" key="3">
    <source>
        <dbReference type="ARBA" id="ARBA00009939"/>
    </source>
</evidence>
<dbReference type="InterPro" id="IPR002172">
    <property type="entry name" value="LDrepeatLR_classA_rpt"/>
</dbReference>
<dbReference type="SMART" id="SM00179">
    <property type="entry name" value="EGF_CA"/>
    <property type="match status" value="2"/>
</dbReference>
<feature type="disulfide bond" evidence="16">
    <location>
        <begin position="326"/>
        <end position="344"/>
    </location>
</feature>
<dbReference type="InterPro" id="IPR036055">
    <property type="entry name" value="LDL_receptor-like_sf"/>
</dbReference>
<feature type="domain" description="EGF-like" evidence="20">
    <location>
        <begin position="417"/>
        <end position="431"/>
    </location>
</feature>
<feature type="disulfide bond" evidence="16">
    <location>
        <begin position="191"/>
        <end position="203"/>
    </location>
</feature>
<dbReference type="SUPFAM" id="SSF57424">
    <property type="entry name" value="LDL receptor-like module"/>
    <property type="match status" value="8"/>
</dbReference>
<dbReference type="Gene3D" id="2.120.10.30">
    <property type="entry name" value="TolB, C-terminal domain"/>
    <property type="match status" value="1"/>
</dbReference>
<comment type="similarity">
    <text evidence="3">Belongs to the LDLR family.</text>
</comment>
<dbReference type="InterPro" id="IPR001881">
    <property type="entry name" value="EGF-like_Ca-bd_dom"/>
</dbReference>
<dbReference type="SUPFAM" id="SSF57184">
    <property type="entry name" value="Growth factor receptor domain"/>
    <property type="match status" value="1"/>
</dbReference>
<dbReference type="SUPFAM" id="SSF63825">
    <property type="entry name" value="YWTD domain"/>
    <property type="match status" value="1"/>
</dbReference>
<dbReference type="Pfam" id="PF07645">
    <property type="entry name" value="EGF_CA"/>
    <property type="match status" value="1"/>
</dbReference>
<dbReference type="Gene3D" id="4.10.400.10">
    <property type="entry name" value="Low-density Lipoprotein Receptor"/>
    <property type="match status" value="8"/>
</dbReference>
<keyword evidence="13 16" id="KW-1015">Disulfide bond</keyword>
<feature type="disulfide bond" evidence="16">
    <location>
        <begin position="171"/>
        <end position="186"/>
    </location>
</feature>
<dbReference type="FunFam" id="2.120.10.30:FF:000241">
    <property type="entry name" value="Low-density lipoprotein receptor-related protein 6"/>
    <property type="match status" value="1"/>
</dbReference>
<dbReference type="SMART" id="SM00192">
    <property type="entry name" value="LDLa"/>
    <property type="match status" value="8"/>
</dbReference>
<comment type="subcellular location">
    <subcellularLocation>
        <location evidence="1">Cell membrane</location>
        <topology evidence="1">Single-pass type I membrane protein</topology>
    </subcellularLocation>
    <subcellularLocation>
        <location evidence="2">Secreted</location>
    </subcellularLocation>
</comment>
<dbReference type="SMART" id="SM00135">
    <property type="entry name" value="LY"/>
    <property type="match status" value="5"/>
</dbReference>
<feature type="disulfide bond" evidence="16">
    <location>
        <begin position="277"/>
        <end position="289"/>
    </location>
</feature>
<dbReference type="PROSITE" id="PS01209">
    <property type="entry name" value="LDLRA_1"/>
    <property type="match status" value="5"/>
</dbReference>
<evidence type="ECO:0000259" key="20">
    <source>
        <dbReference type="PROSITE" id="PS01186"/>
    </source>
</evidence>
<evidence type="ECO:0000256" key="17">
    <source>
        <dbReference type="PROSITE-ProRule" id="PRU00461"/>
    </source>
</evidence>
<feature type="repeat" description="LDL-receptor class B" evidence="17">
    <location>
        <begin position="573"/>
        <end position="616"/>
    </location>
</feature>
<keyword evidence="7" id="KW-0254">Endocytosis</keyword>
<feature type="repeat" description="LDL-receptor class B" evidence="17">
    <location>
        <begin position="661"/>
        <end position="704"/>
    </location>
</feature>
<evidence type="ECO:0000256" key="2">
    <source>
        <dbReference type="ARBA" id="ARBA00004613"/>
    </source>
</evidence>
<dbReference type="GeneTree" id="ENSGT00940000154819"/>
<dbReference type="InterPro" id="IPR000742">
    <property type="entry name" value="EGF"/>
</dbReference>
<dbReference type="InterPro" id="IPR018097">
    <property type="entry name" value="EGF_Ca-bd_CS"/>
</dbReference>
<evidence type="ECO:0000256" key="19">
    <source>
        <dbReference type="SAM" id="SignalP"/>
    </source>
</evidence>
<keyword evidence="4" id="KW-1003">Cell membrane</keyword>
<dbReference type="PANTHER" id="PTHR22722">
    <property type="entry name" value="LOW-DENSITY LIPOPROTEIN RECEPTOR-RELATED PROTEIN 2-RELATED"/>
    <property type="match status" value="1"/>
</dbReference>
<dbReference type="GO" id="GO:0005576">
    <property type="term" value="C:extracellular region"/>
    <property type="evidence" value="ECO:0007669"/>
    <property type="project" value="UniProtKB-SubCell"/>
</dbReference>
<dbReference type="FunFam" id="4.10.400.10:FF:000030">
    <property type="entry name" value="Sortilin related receptor 1"/>
    <property type="match status" value="1"/>
</dbReference>
<dbReference type="OMA" id="TNWCTER"/>
<feature type="disulfide bond" evidence="16">
    <location>
        <begin position="296"/>
        <end position="311"/>
    </location>
</feature>
<evidence type="ECO:0000313" key="22">
    <source>
        <dbReference type="Proteomes" id="UP000694388"/>
    </source>
</evidence>
<comment type="caution">
    <text evidence="16">Lacks conserved residue(s) required for the propagation of feature annotation.</text>
</comment>
<dbReference type="FunFam" id="4.10.400.10:FF:000034">
    <property type="entry name" value="Low-density lipoprotein receptor-related protein 2"/>
    <property type="match status" value="1"/>
</dbReference>
<keyword evidence="5" id="KW-0964">Secreted</keyword>
<dbReference type="PRINTS" id="PR00261">
    <property type="entry name" value="LDLRECEPTOR"/>
</dbReference>
<dbReference type="PROSITE" id="PS01187">
    <property type="entry name" value="EGF_CA"/>
    <property type="match status" value="1"/>
</dbReference>
<dbReference type="FunFam" id="4.10.400.10:FF:000024">
    <property type="entry name" value="Low-density lipoprotein RecePtor related"/>
    <property type="match status" value="1"/>
</dbReference>
<feature type="disulfide bond" evidence="16">
    <location>
        <begin position="245"/>
        <end position="263"/>
    </location>
</feature>
<organism evidence="21 22">
    <name type="scientific">Eptatretus burgeri</name>
    <name type="common">Inshore hagfish</name>
    <dbReference type="NCBI Taxonomy" id="7764"/>
    <lineage>
        <taxon>Eukaryota</taxon>
        <taxon>Metazoa</taxon>
        <taxon>Chordata</taxon>
        <taxon>Craniata</taxon>
        <taxon>Vertebrata</taxon>
        <taxon>Cyclostomata</taxon>
        <taxon>Myxini</taxon>
        <taxon>Myxiniformes</taxon>
        <taxon>Myxinidae</taxon>
        <taxon>Eptatretinae</taxon>
        <taxon>Eptatretus</taxon>
    </lineage>
</organism>
<dbReference type="GO" id="GO:0005509">
    <property type="term" value="F:calcium ion binding"/>
    <property type="evidence" value="ECO:0007669"/>
    <property type="project" value="InterPro"/>
</dbReference>
<evidence type="ECO:0000256" key="15">
    <source>
        <dbReference type="ARBA" id="ARBA00023180"/>
    </source>
</evidence>
<feature type="disulfide bond" evidence="16">
    <location>
        <begin position="257"/>
        <end position="272"/>
    </location>
</feature>
<evidence type="ECO:0000256" key="6">
    <source>
        <dbReference type="ARBA" id="ARBA00022536"/>
    </source>
</evidence>
<evidence type="ECO:0000256" key="12">
    <source>
        <dbReference type="ARBA" id="ARBA00023136"/>
    </source>
</evidence>
<dbReference type="PROSITE" id="PS51120">
    <property type="entry name" value="LDLRB"/>
    <property type="match status" value="3"/>
</dbReference>
<accession>A0A8C4QZG4</accession>
<protein>
    <submittedName>
        <fullName evidence="21">LDL receptor related protein 8</fullName>
    </submittedName>
</protein>
<keyword evidence="22" id="KW-1185">Reference proteome</keyword>
<feature type="disulfide bond" evidence="16">
    <location>
        <begin position="159"/>
        <end position="177"/>
    </location>
</feature>
<dbReference type="FunFam" id="2.10.25.10:FF:000009">
    <property type="entry name" value="Low-density lipoprotein receptor isoform 1"/>
    <property type="match status" value="1"/>
</dbReference>
<proteinExistence type="inferred from homology"/>
<evidence type="ECO:0000256" key="18">
    <source>
        <dbReference type="SAM" id="Phobius"/>
    </source>
</evidence>
<evidence type="ECO:0000256" key="10">
    <source>
        <dbReference type="ARBA" id="ARBA00022737"/>
    </source>
</evidence>
<dbReference type="InterPro" id="IPR023415">
    <property type="entry name" value="LDLR_class-A_CS"/>
</dbReference>
<feature type="disulfide bond" evidence="16">
    <location>
        <begin position="284"/>
        <end position="302"/>
    </location>
</feature>
<feature type="transmembrane region" description="Helical" evidence="18">
    <location>
        <begin position="910"/>
        <end position="932"/>
    </location>
</feature>
<dbReference type="InterPro" id="IPR011042">
    <property type="entry name" value="6-blade_b-propeller_TolB-like"/>
</dbReference>
<dbReference type="PROSITE" id="PS01186">
    <property type="entry name" value="EGF_2"/>
    <property type="match status" value="2"/>
</dbReference>
<dbReference type="AlphaFoldDB" id="A0A8C4QZG4"/>
<feature type="chain" id="PRO_5034183527" evidence="19">
    <location>
        <begin position="27"/>
        <end position="983"/>
    </location>
</feature>
<dbReference type="Gene3D" id="2.10.25.10">
    <property type="entry name" value="Laminin"/>
    <property type="match status" value="3"/>
</dbReference>
<keyword evidence="12 18" id="KW-0472">Membrane</keyword>
<dbReference type="Ensembl" id="ENSEBUT00000022681.1">
    <property type="protein sequence ID" value="ENSEBUP00000022104.1"/>
    <property type="gene ID" value="ENSEBUG00000013591.1"/>
</dbReference>
<evidence type="ECO:0000256" key="1">
    <source>
        <dbReference type="ARBA" id="ARBA00004251"/>
    </source>
</evidence>
<dbReference type="GO" id="GO:0016324">
    <property type="term" value="C:apical plasma membrane"/>
    <property type="evidence" value="ECO:0007669"/>
    <property type="project" value="TreeGrafter"/>
</dbReference>
<dbReference type="InterPro" id="IPR049883">
    <property type="entry name" value="NOTCH1_EGF-like"/>
</dbReference>
<keyword evidence="10" id="KW-0677">Repeat</keyword>
<dbReference type="FunFam" id="4.10.400.10:FF:000002">
    <property type="entry name" value="Low-density lipoprotein receptor-related protein 1"/>
    <property type="match status" value="1"/>
</dbReference>
<dbReference type="Proteomes" id="UP000694388">
    <property type="component" value="Unplaced"/>
</dbReference>
<name>A0A8C4QZG4_EPTBU</name>
<dbReference type="PANTHER" id="PTHR22722:SF15">
    <property type="entry name" value="LOW-DENSITY LIPOPROTEIN RECEPTOR-RELATED"/>
    <property type="match status" value="1"/>
</dbReference>
<evidence type="ECO:0000256" key="11">
    <source>
        <dbReference type="ARBA" id="ARBA00022989"/>
    </source>
</evidence>
<evidence type="ECO:0000256" key="16">
    <source>
        <dbReference type="PROSITE-ProRule" id="PRU00124"/>
    </source>
</evidence>
<evidence type="ECO:0000313" key="21">
    <source>
        <dbReference type="Ensembl" id="ENSEBUP00000022104.1"/>
    </source>
</evidence>
<feature type="disulfide bond" evidence="16">
    <location>
        <begin position="37"/>
        <end position="55"/>
    </location>
</feature>
<dbReference type="Pfam" id="PF14670">
    <property type="entry name" value="FXa_inhibition"/>
    <property type="match status" value="1"/>
</dbReference>
<feature type="disulfide bond" evidence="16">
    <location>
        <begin position="49"/>
        <end position="64"/>
    </location>
</feature>
<reference evidence="21" key="1">
    <citation type="submission" date="2025-08" db="UniProtKB">
        <authorList>
            <consortium name="Ensembl"/>
        </authorList>
    </citation>
    <scope>IDENTIFICATION</scope>
</reference>
<dbReference type="InterPro" id="IPR051221">
    <property type="entry name" value="LDLR-related"/>
</dbReference>
<reference evidence="21" key="2">
    <citation type="submission" date="2025-09" db="UniProtKB">
        <authorList>
            <consortium name="Ensembl"/>
        </authorList>
    </citation>
    <scope>IDENTIFICATION</scope>
</reference>
<dbReference type="PROSITE" id="PS50068">
    <property type="entry name" value="LDLRA_2"/>
    <property type="match status" value="8"/>
</dbReference>
<keyword evidence="9 19" id="KW-0732">Signal</keyword>
<feature type="disulfide bond" evidence="16">
    <location>
        <begin position="76"/>
        <end position="94"/>
    </location>
</feature>